<dbReference type="GO" id="GO:0003676">
    <property type="term" value="F:nucleic acid binding"/>
    <property type="evidence" value="ECO:0007669"/>
    <property type="project" value="InterPro"/>
</dbReference>
<dbReference type="InterPro" id="IPR057670">
    <property type="entry name" value="SH3_retrovirus"/>
</dbReference>
<dbReference type="InterPro" id="IPR013103">
    <property type="entry name" value="RVT_2"/>
</dbReference>
<dbReference type="Pfam" id="PF22936">
    <property type="entry name" value="Pol_BBD"/>
    <property type="match status" value="1"/>
</dbReference>
<comment type="caution">
    <text evidence="5">The sequence shown here is derived from an EMBL/GenBank/DDBJ whole genome shotgun (WGS) entry which is preliminary data.</text>
</comment>
<proteinExistence type="predicted"/>
<dbReference type="GO" id="GO:0006508">
    <property type="term" value="P:proteolysis"/>
    <property type="evidence" value="ECO:0007669"/>
    <property type="project" value="UniProtKB-KW"/>
</dbReference>
<dbReference type="InterPro" id="IPR012337">
    <property type="entry name" value="RNaseH-like_sf"/>
</dbReference>
<dbReference type="InterPro" id="IPR001584">
    <property type="entry name" value="Integrase_cat-core"/>
</dbReference>
<keyword evidence="1" id="KW-0645">Protease</keyword>
<dbReference type="GO" id="GO:0015074">
    <property type="term" value="P:DNA integration"/>
    <property type="evidence" value="ECO:0007669"/>
    <property type="project" value="InterPro"/>
</dbReference>
<dbReference type="AlphaFoldDB" id="A0A699JS78"/>
<feature type="domain" description="Integrase catalytic" evidence="4">
    <location>
        <begin position="195"/>
        <end position="290"/>
    </location>
</feature>
<dbReference type="SUPFAM" id="SSF53098">
    <property type="entry name" value="Ribonuclease H-like"/>
    <property type="match status" value="1"/>
</dbReference>
<keyword evidence="2" id="KW-0479">Metal-binding</keyword>
<dbReference type="GO" id="GO:0008233">
    <property type="term" value="F:peptidase activity"/>
    <property type="evidence" value="ECO:0007669"/>
    <property type="project" value="UniProtKB-KW"/>
</dbReference>
<dbReference type="Gene3D" id="3.30.420.10">
    <property type="entry name" value="Ribonuclease H-like superfamily/Ribonuclease H"/>
    <property type="match status" value="1"/>
</dbReference>
<dbReference type="Pfam" id="PF25597">
    <property type="entry name" value="SH3_retrovirus"/>
    <property type="match status" value="1"/>
</dbReference>
<evidence type="ECO:0000256" key="1">
    <source>
        <dbReference type="ARBA" id="ARBA00022670"/>
    </source>
</evidence>
<dbReference type="PANTHER" id="PTHR42648:SF18">
    <property type="entry name" value="RETROTRANSPOSON, UNCLASSIFIED-LIKE PROTEIN"/>
    <property type="match status" value="1"/>
</dbReference>
<evidence type="ECO:0000313" key="5">
    <source>
        <dbReference type="EMBL" id="GFA55058.1"/>
    </source>
</evidence>
<evidence type="ECO:0000256" key="3">
    <source>
        <dbReference type="ARBA" id="ARBA00022801"/>
    </source>
</evidence>
<feature type="non-terminal residue" evidence="5">
    <location>
        <position position="1"/>
    </location>
</feature>
<keyword evidence="3" id="KW-0378">Hydrolase</keyword>
<protein>
    <recommendedName>
        <fullName evidence="4">Integrase catalytic domain-containing protein</fullName>
    </recommendedName>
</protein>
<evidence type="ECO:0000256" key="2">
    <source>
        <dbReference type="ARBA" id="ARBA00022723"/>
    </source>
</evidence>
<dbReference type="PANTHER" id="PTHR42648">
    <property type="entry name" value="TRANSPOSASE, PUTATIVE-RELATED"/>
    <property type="match status" value="1"/>
</dbReference>
<organism evidence="5">
    <name type="scientific">Tanacetum cinerariifolium</name>
    <name type="common">Dalmatian daisy</name>
    <name type="synonym">Chrysanthemum cinerariifolium</name>
    <dbReference type="NCBI Taxonomy" id="118510"/>
    <lineage>
        <taxon>Eukaryota</taxon>
        <taxon>Viridiplantae</taxon>
        <taxon>Streptophyta</taxon>
        <taxon>Embryophyta</taxon>
        <taxon>Tracheophyta</taxon>
        <taxon>Spermatophyta</taxon>
        <taxon>Magnoliopsida</taxon>
        <taxon>eudicotyledons</taxon>
        <taxon>Gunneridae</taxon>
        <taxon>Pentapetalae</taxon>
        <taxon>asterids</taxon>
        <taxon>campanulids</taxon>
        <taxon>Asterales</taxon>
        <taxon>Asteraceae</taxon>
        <taxon>Asteroideae</taxon>
        <taxon>Anthemideae</taxon>
        <taxon>Anthemidinae</taxon>
        <taxon>Tanacetum</taxon>
    </lineage>
</organism>
<evidence type="ECO:0000259" key="4">
    <source>
        <dbReference type="PROSITE" id="PS50994"/>
    </source>
</evidence>
<dbReference type="Pfam" id="PF07727">
    <property type="entry name" value="RVT_2"/>
    <property type="match status" value="1"/>
</dbReference>
<accession>A0A699JS78</accession>
<dbReference type="InterPro" id="IPR036397">
    <property type="entry name" value="RNaseH_sf"/>
</dbReference>
<name>A0A699JS78_TANCI</name>
<dbReference type="InterPro" id="IPR054722">
    <property type="entry name" value="PolX-like_BBD"/>
</dbReference>
<gene>
    <name evidence="5" type="ORF">Tci_627030</name>
</gene>
<sequence length="589" mass="67607">ETRSDFVCNDAMNVSCDSRMNDLLDDNNFFIFDDESVRISPVSKMPFRKKPRDSINIVYICLWIIDSGCSKHMTGNRALLTNFVENFFETVRFGNNDFVVITGYRDVVIGSMTIKKVYYVEGLPKMIFEKDHLCSVCKQGKIHRKHHKSKTAFASNKPLYLLHMDLCGPMRFQSINGKRYVLVVVDDYSRYTWCVRTDNATEFKNKTLAKFFDEVGITQQFSTARTPQQNSVVERRNQTLVEAARTMLTFVNLPSFLCAKAIATACFIQNCSIIHKHFDKTPYELMNKRKPNIKFFRLFGCKCYLLNDYEDVGKLKAKGDIGVFVGCSKESVAFRIYNKQTRKIHESVNVNFDEISEMAFKQFSLEPGLSKLNQTGKSSNPSVLQVSEASSKDLDDLFQKFYDEYFDYSNIMKSSTTNVETSINEEVFHEVSESFQGESSLSSLNDDVQQSPEEVILPQTNSQSISNNMIPNGDEASTSHNVFNERLEDAYFYAIGYSQQESIDYDETFSPVARIKSIRLFLAYVSHKDFTVFQMNVKTTFLNGILKEEMYVGQPPGFVSKQYPDHVYALDKALYGLKQAPRAWYDVLL</sequence>
<dbReference type="EMBL" id="BKCJ010443914">
    <property type="protein sequence ID" value="GFA55058.1"/>
    <property type="molecule type" value="Genomic_DNA"/>
</dbReference>
<dbReference type="InterPro" id="IPR039537">
    <property type="entry name" value="Retrotran_Ty1/copia-like"/>
</dbReference>
<reference evidence="5" key="1">
    <citation type="journal article" date="2019" name="Sci. Rep.">
        <title>Draft genome of Tanacetum cinerariifolium, the natural source of mosquito coil.</title>
        <authorList>
            <person name="Yamashiro T."/>
            <person name="Shiraishi A."/>
            <person name="Satake H."/>
            <person name="Nakayama K."/>
        </authorList>
    </citation>
    <scope>NUCLEOTIDE SEQUENCE</scope>
</reference>
<dbReference type="GO" id="GO:0046872">
    <property type="term" value="F:metal ion binding"/>
    <property type="evidence" value="ECO:0007669"/>
    <property type="project" value="UniProtKB-KW"/>
</dbReference>
<dbReference type="PROSITE" id="PS50994">
    <property type="entry name" value="INTEGRASE"/>
    <property type="match status" value="1"/>
</dbReference>